<name>Q5KFX5_CRYD1</name>
<dbReference type="PaxDb" id="214684-Q5KFX5"/>
<evidence type="ECO:0000313" key="1">
    <source>
        <dbReference type="EMBL" id="AAW44202.1"/>
    </source>
</evidence>
<dbReference type="Pfam" id="PF20414">
    <property type="entry name" value="DUF6698"/>
    <property type="match status" value="1"/>
</dbReference>
<dbReference type="GeneID" id="3258506"/>
<dbReference type="RefSeq" id="XP_024513083.1">
    <property type="nucleotide sequence ID" value="XM_024657319.1"/>
</dbReference>
<proteinExistence type="predicted"/>
<keyword evidence="2" id="KW-1185">Reference proteome</keyword>
<dbReference type="AlphaFoldDB" id="Q5KFX5"/>
<sequence>MRMYAAKSACRDDGNYRASFLRSELVARVLQVLNLGPASLKKGNGHYGAPTTAQRSKATASSISTIMYASSLVHFVLSVAPKIDNVDIALHDTVYHSGIFFFRSLKEVEQQAIIDFYDGHARDDRGEGDGRISSMWQDLWRWRRSQQRRGE</sequence>
<dbReference type="InterPro" id="IPR046521">
    <property type="entry name" value="DUF6698"/>
</dbReference>
<reference evidence="1 2" key="1">
    <citation type="journal article" date="2005" name="Science">
        <title>The genome of the basidiomycetous yeast and human pathogen Cryptococcus neoformans.</title>
        <authorList>
            <person name="Loftus B.J."/>
            <person name="Fung E."/>
            <person name="Roncaglia P."/>
            <person name="Rowley D."/>
            <person name="Amedeo P."/>
            <person name="Bruno D."/>
            <person name="Vamathevan J."/>
            <person name="Miranda M."/>
            <person name="Anderson I.J."/>
            <person name="Fraser J.A."/>
            <person name="Allen J.E."/>
            <person name="Bosdet I.E."/>
            <person name="Brent M.R."/>
            <person name="Chiu R."/>
            <person name="Doering T.L."/>
            <person name="Donlin M.J."/>
            <person name="D'Souza C.A."/>
            <person name="Fox D.S."/>
            <person name="Grinberg V."/>
            <person name="Fu J."/>
            <person name="Fukushima M."/>
            <person name="Haas B.J."/>
            <person name="Huang J.C."/>
            <person name="Janbon G."/>
            <person name="Jones S.J."/>
            <person name="Koo H.L."/>
            <person name="Krzywinski M.I."/>
            <person name="Kwon-Chung J.K."/>
            <person name="Lengeler K.B."/>
            <person name="Maiti R."/>
            <person name="Marra M.A."/>
            <person name="Marra R.E."/>
            <person name="Mathewson C.A."/>
            <person name="Mitchell T.G."/>
            <person name="Pertea M."/>
            <person name="Riggs F.R."/>
            <person name="Salzberg S.L."/>
            <person name="Schein J.E."/>
            <person name="Shvartsbeyn A."/>
            <person name="Shin H."/>
            <person name="Shumway M."/>
            <person name="Specht C.A."/>
            <person name="Suh B.B."/>
            <person name="Tenney A."/>
            <person name="Utterback T.R."/>
            <person name="Wickes B.L."/>
            <person name="Wortman J.R."/>
            <person name="Wye N.H."/>
            <person name="Kronstad J.W."/>
            <person name="Lodge J.K."/>
            <person name="Heitman J."/>
            <person name="Davis R.W."/>
            <person name="Fraser C.M."/>
            <person name="Hyman R.W."/>
        </authorList>
    </citation>
    <scope>NUCLEOTIDE SEQUENCE [LARGE SCALE GENOMIC DNA]</scope>
    <source>
        <strain evidence="2">JEC21 / ATCC MYA-565</strain>
    </source>
</reference>
<evidence type="ECO:0000313" key="2">
    <source>
        <dbReference type="Proteomes" id="UP000002149"/>
    </source>
</evidence>
<dbReference type="KEGG" id="cne:CNF00250"/>
<dbReference type="HOGENOM" id="CLU_1731389_0_0_1"/>
<gene>
    <name evidence="1" type="ordered locus">CNF00250</name>
</gene>
<protein>
    <submittedName>
        <fullName evidence="1">Expressed protein</fullName>
    </submittedName>
</protein>
<dbReference type="Proteomes" id="UP000002149">
    <property type="component" value="Chromosome 6"/>
</dbReference>
<dbReference type="OrthoDB" id="2578350at2759"/>
<accession>Q5KFX5</accession>
<dbReference type="VEuPathDB" id="FungiDB:CNF00250"/>
<organism evidence="1 2">
    <name type="scientific">Cryptococcus deneoformans (strain JEC21 / ATCC MYA-565)</name>
    <name type="common">Cryptococcus neoformans var. neoformans serotype D</name>
    <dbReference type="NCBI Taxonomy" id="214684"/>
    <lineage>
        <taxon>Eukaryota</taxon>
        <taxon>Fungi</taxon>
        <taxon>Dikarya</taxon>
        <taxon>Basidiomycota</taxon>
        <taxon>Agaricomycotina</taxon>
        <taxon>Tremellomycetes</taxon>
        <taxon>Tremellales</taxon>
        <taxon>Cryptococcaceae</taxon>
        <taxon>Cryptococcus</taxon>
        <taxon>Cryptococcus neoformans species complex</taxon>
    </lineage>
</organism>
<dbReference type="InParanoid" id="Q5KFX5"/>
<dbReference type="EMBL" id="AE017346">
    <property type="protein sequence ID" value="AAW44202.1"/>
    <property type="molecule type" value="Genomic_DNA"/>
</dbReference>